<keyword evidence="1" id="KW-0732">Signal</keyword>
<dbReference type="InParanoid" id="E3MZ20"/>
<dbReference type="PANTHER" id="PTHR47407">
    <property type="entry name" value="PROTEIN CBG15905-RELATED"/>
    <property type="match status" value="1"/>
</dbReference>
<evidence type="ECO:0000259" key="2">
    <source>
        <dbReference type="Pfam" id="PF02408"/>
    </source>
</evidence>
<dbReference type="SUPFAM" id="SSF49854">
    <property type="entry name" value="Spermadhesin, CUB domain"/>
    <property type="match status" value="1"/>
</dbReference>
<dbReference type="eggNOG" id="ENOG502T3FB">
    <property type="taxonomic scope" value="Eukaryota"/>
</dbReference>
<evidence type="ECO:0000313" key="6">
    <source>
        <dbReference type="Proteomes" id="UP000008281"/>
    </source>
</evidence>
<keyword evidence="6" id="KW-1185">Reference proteome</keyword>
<dbReference type="OMA" id="WADSRIE"/>
<feature type="domain" description="DUF7592" evidence="4">
    <location>
        <begin position="159"/>
        <end position="242"/>
    </location>
</feature>
<dbReference type="Pfam" id="PF02408">
    <property type="entry name" value="CUB_2"/>
    <property type="match status" value="1"/>
</dbReference>
<sequence length="503" mass="55270">MKLILFSVLAATVCWAAKIEPSCDSGYIEYNPPPFFSGNDLIELYPDGYNGNTPVVFPTNYNCTYRINVPQGQYAEVVMTIITTGTTFSLPLVTVTDSLGRTENILSANKEFFYFMSTGGNITLATVMTNSSFAFSIHWRQCNSYRLYPSTFKPNSIQLNQSDTEPQVISYCHPNLTLVTAQSRVSALVIPTSTPEFSSLLRGIVFYDGPNWNSTYLGTAKQLFESGNQLVSSGNQLTVQTLFNQDCSDTHILFQEYENTKNINSLKGVACSSLLSGDCQGVLDNSKGLSAFMTYLNGDFGYETVTSLSGNGTLDVYIGGVTANKNNLIASYPIDNSAIRLPQSFNGNARTYVLNGANARATINFTLLYTASEKSQMGRKGFIVSNHYTEKTLQWAFAKISAPENTPTKFSIVIRTADVTKSSQFNITVSNGDSAAYGQSFSAYNLPAMNQVIQVVGDALLVEFDSKDDLSNGIYIDFELLKASSNRISLFVTVLMCFFIIFH</sequence>
<feature type="domain" description="DUF7591" evidence="3">
    <location>
        <begin position="258"/>
        <end position="365"/>
    </location>
</feature>
<organism evidence="6">
    <name type="scientific">Caenorhabditis remanei</name>
    <name type="common">Caenorhabditis vulgaris</name>
    <dbReference type="NCBI Taxonomy" id="31234"/>
    <lineage>
        <taxon>Eukaryota</taxon>
        <taxon>Metazoa</taxon>
        <taxon>Ecdysozoa</taxon>
        <taxon>Nematoda</taxon>
        <taxon>Chromadorea</taxon>
        <taxon>Rhabditida</taxon>
        <taxon>Rhabditina</taxon>
        <taxon>Rhabditomorpha</taxon>
        <taxon>Rhabditoidea</taxon>
        <taxon>Rhabditidae</taxon>
        <taxon>Peloderinae</taxon>
        <taxon>Caenorhabditis</taxon>
    </lineage>
</organism>
<dbReference type="PANTHER" id="PTHR47407:SF2">
    <property type="entry name" value="CUB-LIKE DOMAIN-CONTAINING PROTEIN-RELATED"/>
    <property type="match status" value="1"/>
</dbReference>
<proteinExistence type="predicted"/>
<name>E3MZ20_CAERE</name>
<dbReference type="Pfam" id="PF24511">
    <property type="entry name" value="DUF7591"/>
    <property type="match status" value="1"/>
</dbReference>
<dbReference type="Proteomes" id="UP000008281">
    <property type="component" value="Unassembled WGS sequence"/>
</dbReference>
<dbReference type="InterPro" id="IPR056014">
    <property type="entry name" value="DUF7592"/>
</dbReference>
<feature type="signal peptide" evidence="1">
    <location>
        <begin position="1"/>
        <end position="16"/>
    </location>
</feature>
<protein>
    <submittedName>
        <fullName evidence="5">Uncharacterized protein</fullName>
    </submittedName>
</protein>
<accession>E3MZ20</accession>
<dbReference type="InterPro" id="IPR003366">
    <property type="entry name" value="CUB-like_dom"/>
</dbReference>
<feature type="chain" id="PRO_5003177685" evidence="1">
    <location>
        <begin position="17"/>
        <end position="503"/>
    </location>
</feature>
<evidence type="ECO:0000259" key="3">
    <source>
        <dbReference type="Pfam" id="PF24511"/>
    </source>
</evidence>
<evidence type="ECO:0000313" key="5">
    <source>
        <dbReference type="EMBL" id="EFP12787.1"/>
    </source>
</evidence>
<dbReference type="HOGENOM" id="CLU_025754_0_0_1"/>
<feature type="domain" description="CUB-like" evidence="2">
    <location>
        <begin position="21"/>
        <end position="142"/>
    </location>
</feature>
<dbReference type="OrthoDB" id="10471178at2759"/>
<dbReference type="InterPro" id="IPR056013">
    <property type="entry name" value="DUF7591"/>
</dbReference>
<dbReference type="AlphaFoldDB" id="E3MZ20"/>
<evidence type="ECO:0000259" key="4">
    <source>
        <dbReference type="Pfam" id="PF24512"/>
    </source>
</evidence>
<dbReference type="Pfam" id="PF24512">
    <property type="entry name" value="DUF7592"/>
    <property type="match status" value="1"/>
</dbReference>
<dbReference type="FunCoup" id="E3MZ20">
    <property type="interactions" value="1340"/>
</dbReference>
<dbReference type="EMBL" id="DS268499">
    <property type="protein sequence ID" value="EFP12787.1"/>
    <property type="molecule type" value="Genomic_DNA"/>
</dbReference>
<dbReference type="InterPro" id="IPR035914">
    <property type="entry name" value="Sperma_CUB_dom_sf"/>
</dbReference>
<reference evidence="5" key="1">
    <citation type="submission" date="2007-07" db="EMBL/GenBank/DDBJ databases">
        <title>PCAP assembly of the Caenorhabditis remanei genome.</title>
        <authorList>
            <consortium name="The Caenorhabditis remanei Sequencing Consortium"/>
            <person name="Wilson R.K."/>
        </authorList>
    </citation>
    <scope>NUCLEOTIDE SEQUENCE [LARGE SCALE GENOMIC DNA]</scope>
    <source>
        <strain evidence="5">PB4641</strain>
    </source>
</reference>
<gene>
    <name evidence="5" type="ORF">CRE_05074</name>
</gene>
<evidence type="ECO:0000256" key="1">
    <source>
        <dbReference type="SAM" id="SignalP"/>
    </source>
</evidence>